<gene>
    <name evidence="2" type="ORF">GBAG_1709</name>
</gene>
<comment type="caution">
    <text evidence="2">The sequence shown here is derived from an EMBL/GenBank/DDBJ whole genome shotgun (WGS) entry which is preliminary data.</text>
</comment>
<dbReference type="RefSeq" id="WP_156104869.1">
    <property type="nucleotide sequence ID" value="NZ_JMPI01000024.1"/>
</dbReference>
<dbReference type="Proteomes" id="UP000028653">
    <property type="component" value="Unassembled WGS sequence"/>
</dbReference>
<keyword evidence="1" id="KW-1133">Transmembrane helix</keyword>
<evidence type="ECO:0000313" key="3">
    <source>
        <dbReference type="Proteomes" id="UP000028653"/>
    </source>
</evidence>
<feature type="transmembrane region" description="Helical" evidence="1">
    <location>
        <begin position="31"/>
        <end position="50"/>
    </location>
</feature>
<dbReference type="EMBL" id="JMPI01000024">
    <property type="protein sequence ID" value="KFC82203.1"/>
    <property type="molecule type" value="Genomic_DNA"/>
</dbReference>
<dbReference type="STRING" id="1006004.GBAG_1709"/>
<organism evidence="2 3">
    <name type="scientific">Buttiauxella agrestis ATCC 33320</name>
    <dbReference type="NCBI Taxonomy" id="1006004"/>
    <lineage>
        <taxon>Bacteria</taxon>
        <taxon>Pseudomonadati</taxon>
        <taxon>Pseudomonadota</taxon>
        <taxon>Gammaproteobacteria</taxon>
        <taxon>Enterobacterales</taxon>
        <taxon>Enterobacteriaceae</taxon>
        <taxon>Buttiauxella</taxon>
    </lineage>
</organism>
<proteinExistence type="predicted"/>
<dbReference type="AlphaFoldDB" id="A0A085GEQ8"/>
<keyword evidence="1" id="KW-0472">Membrane</keyword>
<accession>A0A085GEQ8</accession>
<protein>
    <submittedName>
        <fullName evidence="2">Uncharacterized protein</fullName>
    </submittedName>
</protein>
<dbReference type="OrthoDB" id="6626641at2"/>
<name>A0A085GEQ8_9ENTR</name>
<sequence>MDLFDESYERHKQSVGNQEARWNAWLAKHPLVIVAAGSVTVVIILLAMHFS</sequence>
<evidence type="ECO:0000313" key="2">
    <source>
        <dbReference type="EMBL" id="KFC82203.1"/>
    </source>
</evidence>
<keyword evidence="1" id="KW-0812">Transmembrane</keyword>
<reference evidence="2 3" key="1">
    <citation type="submission" date="2014-05" db="EMBL/GenBank/DDBJ databases">
        <title>ATOL: Assembling a taxonomically balanced genome-scale reconstruction of the evolutionary history of the Enterobacteriaceae.</title>
        <authorList>
            <person name="Plunkett G.III."/>
            <person name="Neeno-Eckwall E.C."/>
            <person name="Glasner J.D."/>
            <person name="Perna N.T."/>
        </authorList>
    </citation>
    <scope>NUCLEOTIDE SEQUENCE [LARGE SCALE GENOMIC DNA]</scope>
    <source>
        <strain evidence="2 3">ATCC 33320</strain>
    </source>
</reference>
<keyword evidence="3" id="KW-1185">Reference proteome</keyword>
<evidence type="ECO:0000256" key="1">
    <source>
        <dbReference type="SAM" id="Phobius"/>
    </source>
</evidence>